<reference evidence="3 4" key="1">
    <citation type="submission" date="2016-11" db="EMBL/GenBank/DDBJ databases">
        <authorList>
            <person name="Jaros S."/>
            <person name="Januszkiewicz K."/>
            <person name="Wedrychowicz H."/>
        </authorList>
    </citation>
    <scope>NUCLEOTIDE SEQUENCE [LARGE SCALE GENOMIC DNA]</scope>
    <source>
        <strain evidence="3 4">DSM 6191</strain>
    </source>
</reference>
<name>A0A1M5YJX0_9CLOT</name>
<dbReference type="InterPro" id="IPR050923">
    <property type="entry name" value="Cell_Proc_Reg/RNA_Proc"/>
</dbReference>
<keyword evidence="1" id="KW-0472">Membrane</keyword>
<evidence type="ECO:0000313" key="3">
    <source>
        <dbReference type="EMBL" id="SHI12189.1"/>
    </source>
</evidence>
<dbReference type="SMART" id="SM00240">
    <property type="entry name" value="FHA"/>
    <property type="match status" value="1"/>
</dbReference>
<dbReference type="Gene3D" id="2.60.200.20">
    <property type="match status" value="1"/>
</dbReference>
<dbReference type="Pfam" id="PF00498">
    <property type="entry name" value="FHA"/>
    <property type="match status" value="1"/>
</dbReference>
<sequence>MSFQKLIGVVFAILFIVVLYIIIYYALKIMYKDVKGGNRTKGSSNKEKLAYGLEVVNEGQNSNLKKGSLIHVRNTVTIGRKDDNSIILSDTFVSGNHAKLYVRNNEFYLEDLDSTNGTYINNQKLQGRMKLKMNDEIKIGTVVFKVM</sequence>
<evidence type="ECO:0000313" key="4">
    <source>
        <dbReference type="Proteomes" id="UP000184241"/>
    </source>
</evidence>
<feature type="domain" description="FHA" evidence="2">
    <location>
        <begin position="76"/>
        <end position="125"/>
    </location>
</feature>
<dbReference type="InterPro" id="IPR000253">
    <property type="entry name" value="FHA_dom"/>
</dbReference>
<dbReference type="PROSITE" id="PS50006">
    <property type="entry name" value="FHA_DOMAIN"/>
    <property type="match status" value="1"/>
</dbReference>
<gene>
    <name evidence="3" type="ORF">SAMN02745941_02067</name>
</gene>
<dbReference type="PANTHER" id="PTHR23308">
    <property type="entry name" value="NUCLEAR INHIBITOR OF PROTEIN PHOSPHATASE-1"/>
    <property type="match status" value="1"/>
</dbReference>
<organism evidence="3 4">
    <name type="scientific">Clostridium intestinale DSM 6191</name>
    <dbReference type="NCBI Taxonomy" id="1121320"/>
    <lineage>
        <taxon>Bacteria</taxon>
        <taxon>Bacillati</taxon>
        <taxon>Bacillota</taxon>
        <taxon>Clostridia</taxon>
        <taxon>Eubacteriales</taxon>
        <taxon>Clostridiaceae</taxon>
        <taxon>Clostridium</taxon>
    </lineage>
</organism>
<dbReference type="AlphaFoldDB" id="A0A1M5YJX0"/>
<dbReference type="SUPFAM" id="SSF49879">
    <property type="entry name" value="SMAD/FHA domain"/>
    <property type="match status" value="1"/>
</dbReference>
<dbReference type="EMBL" id="FQXU01000006">
    <property type="protein sequence ID" value="SHI12189.1"/>
    <property type="molecule type" value="Genomic_DNA"/>
</dbReference>
<proteinExistence type="predicted"/>
<evidence type="ECO:0000256" key="1">
    <source>
        <dbReference type="SAM" id="Phobius"/>
    </source>
</evidence>
<dbReference type="Proteomes" id="UP000184241">
    <property type="component" value="Unassembled WGS sequence"/>
</dbReference>
<keyword evidence="1" id="KW-1133">Transmembrane helix</keyword>
<accession>A0A1M5YJX0</accession>
<feature type="transmembrane region" description="Helical" evidence="1">
    <location>
        <begin position="6"/>
        <end position="27"/>
    </location>
</feature>
<evidence type="ECO:0000259" key="2">
    <source>
        <dbReference type="PROSITE" id="PS50006"/>
    </source>
</evidence>
<keyword evidence="1" id="KW-0812">Transmembrane</keyword>
<dbReference type="RefSeq" id="WP_073019194.1">
    <property type="nucleotide sequence ID" value="NZ_FQXU01000006.1"/>
</dbReference>
<dbReference type="InterPro" id="IPR008984">
    <property type="entry name" value="SMAD_FHA_dom_sf"/>
</dbReference>
<protein>
    <submittedName>
        <fullName evidence="3">FHA domain-containing protein</fullName>
    </submittedName>
</protein>